<evidence type="ECO:0000256" key="3">
    <source>
        <dbReference type="ARBA" id="ARBA00022806"/>
    </source>
</evidence>
<keyword evidence="2" id="KW-0378">Hydrolase</keyword>
<organism evidence="7 8">
    <name type="scientific">Nepenthes gracilis</name>
    <name type="common">Slender pitcher plant</name>
    <dbReference type="NCBI Taxonomy" id="150966"/>
    <lineage>
        <taxon>Eukaryota</taxon>
        <taxon>Viridiplantae</taxon>
        <taxon>Streptophyta</taxon>
        <taxon>Embryophyta</taxon>
        <taxon>Tracheophyta</taxon>
        <taxon>Spermatophyta</taxon>
        <taxon>Magnoliopsida</taxon>
        <taxon>eudicotyledons</taxon>
        <taxon>Gunneridae</taxon>
        <taxon>Pentapetalae</taxon>
        <taxon>Caryophyllales</taxon>
        <taxon>Nepenthaceae</taxon>
        <taxon>Nepenthes</taxon>
    </lineage>
</organism>
<feature type="compositionally biased region" description="Basic residues" evidence="5">
    <location>
        <begin position="37"/>
        <end position="48"/>
    </location>
</feature>
<dbReference type="Pfam" id="PF00270">
    <property type="entry name" value="DEAD"/>
    <property type="match status" value="1"/>
</dbReference>
<keyword evidence="3" id="KW-0347">Helicase</keyword>
<name>A0AAD3SLJ3_NEPGR</name>
<feature type="compositionally biased region" description="Basic residues" evidence="5">
    <location>
        <begin position="9"/>
        <end position="20"/>
    </location>
</feature>
<dbReference type="GO" id="GO:0005524">
    <property type="term" value="F:ATP binding"/>
    <property type="evidence" value="ECO:0007669"/>
    <property type="project" value="UniProtKB-KW"/>
</dbReference>
<dbReference type="GO" id="GO:0004386">
    <property type="term" value="F:helicase activity"/>
    <property type="evidence" value="ECO:0007669"/>
    <property type="project" value="UniProtKB-KW"/>
</dbReference>
<dbReference type="GO" id="GO:0003676">
    <property type="term" value="F:nucleic acid binding"/>
    <property type="evidence" value="ECO:0007669"/>
    <property type="project" value="InterPro"/>
</dbReference>
<proteinExistence type="predicted"/>
<dbReference type="AlphaFoldDB" id="A0AAD3SLJ3"/>
<dbReference type="InterPro" id="IPR011545">
    <property type="entry name" value="DEAD/DEAH_box_helicase_dom"/>
</dbReference>
<reference evidence="7" key="1">
    <citation type="submission" date="2023-05" db="EMBL/GenBank/DDBJ databases">
        <title>Nepenthes gracilis genome sequencing.</title>
        <authorList>
            <person name="Fukushima K."/>
        </authorList>
    </citation>
    <scope>NUCLEOTIDE SEQUENCE</scope>
    <source>
        <strain evidence="7">SING2019-196</strain>
    </source>
</reference>
<dbReference type="Gene3D" id="3.40.50.300">
    <property type="entry name" value="P-loop containing nucleotide triphosphate hydrolases"/>
    <property type="match status" value="1"/>
</dbReference>
<evidence type="ECO:0000256" key="5">
    <source>
        <dbReference type="SAM" id="MobiDB-lite"/>
    </source>
</evidence>
<comment type="caution">
    <text evidence="7">The sequence shown here is derived from an EMBL/GenBank/DDBJ whole genome shotgun (WGS) entry which is preliminary data.</text>
</comment>
<dbReference type="EMBL" id="BSYO01000012">
    <property type="protein sequence ID" value="GMH13237.1"/>
    <property type="molecule type" value="Genomic_DNA"/>
</dbReference>
<dbReference type="GO" id="GO:0016787">
    <property type="term" value="F:hydrolase activity"/>
    <property type="evidence" value="ECO:0007669"/>
    <property type="project" value="UniProtKB-KW"/>
</dbReference>
<dbReference type="PANTHER" id="PTHR47960">
    <property type="entry name" value="DEAD-BOX ATP-DEPENDENT RNA HELICASE 50"/>
    <property type="match status" value="1"/>
</dbReference>
<evidence type="ECO:0000313" key="8">
    <source>
        <dbReference type="Proteomes" id="UP001279734"/>
    </source>
</evidence>
<dbReference type="SUPFAM" id="SSF52540">
    <property type="entry name" value="P-loop containing nucleoside triphosphate hydrolases"/>
    <property type="match status" value="1"/>
</dbReference>
<keyword evidence="8" id="KW-1185">Reference proteome</keyword>
<accession>A0AAD3SLJ3</accession>
<keyword evidence="4" id="KW-0067">ATP-binding</keyword>
<sequence>MAKGDDIRRRKTNKANRKKIQKDPSSVSARVASIIAAKKRRKSGRRSKCQGMCFSLPTPEDPFNDRHGEKDANIKHKKMPMPSQANAKISMNKESDVQRKRICDSHQGSINHGESKRLKVTNLKNEKKLLVDTDKIGKANLARLGNKKLQLFAEHQVVVDQKRKSLEKSVCPSKFLLFCLKSINDSLLRDGELNRAQDEPLMVDTWGVEFWKRFSVGKDILETSGTSPTLQQIAWVASTAADTIASNEKEGLSFTNPFLLYLVPSQKDAVKVRSVCKPLKALGIHTVSLHPGASMDHQIQGLKSCEPEFIVATPERLWEVVSLKAIDISRVSLLVVDGLASLSKSGLLEVVKCIRQSISRNSRTVVFQGCSSAEAVQSILMGPFHE</sequence>
<feature type="compositionally biased region" description="Low complexity" evidence="5">
    <location>
        <begin position="25"/>
        <end position="36"/>
    </location>
</feature>
<evidence type="ECO:0000256" key="2">
    <source>
        <dbReference type="ARBA" id="ARBA00022801"/>
    </source>
</evidence>
<dbReference type="InterPro" id="IPR027417">
    <property type="entry name" value="P-loop_NTPase"/>
</dbReference>
<feature type="domain" description="DEAD/DEAH-box helicase" evidence="6">
    <location>
        <begin position="254"/>
        <end position="366"/>
    </location>
</feature>
<keyword evidence="1" id="KW-0547">Nucleotide-binding</keyword>
<protein>
    <recommendedName>
        <fullName evidence="6">DEAD/DEAH-box helicase domain-containing protein</fullName>
    </recommendedName>
</protein>
<gene>
    <name evidence="7" type="ORF">Nepgr_015078</name>
</gene>
<feature type="region of interest" description="Disordered" evidence="5">
    <location>
        <begin position="1"/>
        <end position="69"/>
    </location>
</feature>
<evidence type="ECO:0000256" key="4">
    <source>
        <dbReference type="ARBA" id="ARBA00022840"/>
    </source>
</evidence>
<evidence type="ECO:0000259" key="6">
    <source>
        <dbReference type="Pfam" id="PF00270"/>
    </source>
</evidence>
<evidence type="ECO:0000256" key="1">
    <source>
        <dbReference type="ARBA" id="ARBA00022741"/>
    </source>
</evidence>
<evidence type="ECO:0000313" key="7">
    <source>
        <dbReference type="EMBL" id="GMH13237.1"/>
    </source>
</evidence>
<dbReference type="Proteomes" id="UP001279734">
    <property type="component" value="Unassembled WGS sequence"/>
</dbReference>